<gene>
    <name evidence="1" type="ORF">HPB50_016019</name>
</gene>
<evidence type="ECO:0000313" key="2">
    <source>
        <dbReference type="Proteomes" id="UP000821845"/>
    </source>
</evidence>
<evidence type="ECO:0000313" key="1">
    <source>
        <dbReference type="EMBL" id="KAH6943115.1"/>
    </source>
</evidence>
<accession>A0ACB7T7Z2</accession>
<dbReference type="Proteomes" id="UP000821845">
    <property type="component" value="Chromosome 10"/>
</dbReference>
<comment type="caution">
    <text evidence="1">The sequence shown here is derived from an EMBL/GenBank/DDBJ whole genome shotgun (WGS) entry which is preliminary data.</text>
</comment>
<sequence length="160" mass="16854">MVKFRLPSALARNSWRTFNVGLFLIVIGMVPLLLSVTSRTRLDVVFLAGLGLVCVGGTLFLISSCVAVCDHIQHGAQLPPRVVVVTGGEPVWTVDSPPSYEEAVANVHQLGSSSSPSVHEAANAPVATVSNGVTTSNVSSNKAKAKCVILTVHEQKYSVC</sequence>
<name>A0ACB7T7Z2_HYAAI</name>
<organism evidence="1 2">
    <name type="scientific">Hyalomma asiaticum</name>
    <name type="common">Tick</name>
    <dbReference type="NCBI Taxonomy" id="266040"/>
    <lineage>
        <taxon>Eukaryota</taxon>
        <taxon>Metazoa</taxon>
        <taxon>Ecdysozoa</taxon>
        <taxon>Arthropoda</taxon>
        <taxon>Chelicerata</taxon>
        <taxon>Arachnida</taxon>
        <taxon>Acari</taxon>
        <taxon>Parasitiformes</taxon>
        <taxon>Ixodida</taxon>
        <taxon>Ixodoidea</taxon>
        <taxon>Ixodidae</taxon>
        <taxon>Hyalomminae</taxon>
        <taxon>Hyalomma</taxon>
    </lineage>
</organism>
<keyword evidence="2" id="KW-1185">Reference proteome</keyword>
<proteinExistence type="predicted"/>
<reference evidence="1" key="1">
    <citation type="submission" date="2020-05" db="EMBL/GenBank/DDBJ databases">
        <title>Large-scale comparative analyses of tick genomes elucidate their genetic diversity and vector capacities.</title>
        <authorList>
            <person name="Jia N."/>
            <person name="Wang J."/>
            <person name="Shi W."/>
            <person name="Du L."/>
            <person name="Sun Y."/>
            <person name="Zhan W."/>
            <person name="Jiang J."/>
            <person name="Wang Q."/>
            <person name="Zhang B."/>
            <person name="Ji P."/>
            <person name="Sakyi L.B."/>
            <person name="Cui X."/>
            <person name="Yuan T."/>
            <person name="Jiang B."/>
            <person name="Yang W."/>
            <person name="Lam T.T.-Y."/>
            <person name="Chang Q."/>
            <person name="Ding S."/>
            <person name="Wang X."/>
            <person name="Zhu J."/>
            <person name="Ruan X."/>
            <person name="Zhao L."/>
            <person name="Wei J."/>
            <person name="Que T."/>
            <person name="Du C."/>
            <person name="Cheng J."/>
            <person name="Dai P."/>
            <person name="Han X."/>
            <person name="Huang E."/>
            <person name="Gao Y."/>
            <person name="Liu J."/>
            <person name="Shao H."/>
            <person name="Ye R."/>
            <person name="Li L."/>
            <person name="Wei W."/>
            <person name="Wang X."/>
            <person name="Wang C."/>
            <person name="Yang T."/>
            <person name="Huo Q."/>
            <person name="Li W."/>
            <person name="Guo W."/>
            <person name="Chen H."/>
            <person name="Zhou L."/>
            <person name="Ni X."/>
            <person name="Tian J."/>
            <person name="Zhou Y."/>
            <person name="Sheng Y."/>
            <person name="Liu T."/>
            <person name="Pan Y."/>
            <person name="Xia L."/>
            <person name="Li J."/>
            <person name="Zhao F."/>
            <person name="Cao W."/>
        </authorList>
    </citation>
    <scope>NUCLEOTIDE SEQUENCE</scope>
    <source>
        <strain evidence="1">Hyas-2018</strain>
    </source>
</reference>
<dbReference type="EMBL" id="CM023490">
    <property type="protein sequence ID" value="KAH6943115.1"/>
    <property type="molecule type" value="Genomic_DNA"/>
</dbReference>
<protein>
    <submittedName>
        <fullName evidence="1">Uncharacterized protein</fullName>
    </submittedName>
</protein>